<accession>D8R4V1</accession>
<protein>
    <recommendedName>
        <fullName evidence="1">ABC1 atypical kinase-like domain-containing protein</fullName>
    </recommendedName>
</protein>
<dbReference type="PANTHER" id="PTHR45890:SF20">
    <property type="entry name" value="PROTEIN KINASE DOMAIN-CONTAINING PROTEIN"/>
    <property type="match status" value="1"/>
</dbReference>
<dbReference type="InterPro" id="IPR004147">
    <property type="entry name" value="ABC1_dom"/>
</dbReference>
<dbReference type="EMBL" id="GL377572">
    <property type="protein sequence ID" value="EFJ32376.1"/>
    <property type="molecule type" value="Genomic_DNA"/>
</dbReference>
<dbReference type="SUPFAM" id="SSF56112">
    <property type="entry name" value="Protein kinase-like (PK-like)"/>
    <property type="match status" value="1"/>
</dbReference>
<dbReference type="STRING" id="88036.D8R4V1"/>
<dbReference type="eggNOG" id="KOG1236">
    <property type="taxonomic scope" value="Eukaryota"/>
</dbReference>
<evidence type="ECO:0000313" key="2">
    <source>
        <dbReference type="EMBL" id="EFJ32376.1"/>
    </source>
</evidence>
<feature type="domain" description="ABC1 atypical kinase-like" evidence="1">
    <location>
        <begin position="54"/>
        <end position="304"/>
    </location>
</feature>
<dbReference type="OrthoDB" id="1290869at2759"/>
<dbReference type="InterPro" id="IPR044095">
    <property type="entry name" value="ADCK2_dom"/>
</dbReference>
<organism evidence="3">
    <name type="scientific">Selaginella moellendorffii</name>
    <name type="common">Spikemoss</name>
    <dbReference type="NCBI Taxonomy" id="88036"/>
    <lineage>
        <taxon>Eukaryota</taxon>
        <taxon>Viridiplantae</taxon>
        <taxon>Streptophyta</taxon>
        <taxon>Embryophyta</taxon>
        <taxon>Tracheophyta</taxon>
        <taxon>Lycopodiopsida</taxon>
        <taxon>Selaginellales</taxon>
        <taxon>Selaginellaceae</taxon>
        <taxon>Selaginella</taxon>
    </lineage>
</organism>
<dbReference type="Proteomes" id="UP000001514">
    <property type="component" value="Unassembled WGS sequence"/>
</dbReference>
<proteinExistence type="predicted"/>
<dbReference type="InterPro" id="IPR011009">
    <property type="entry name" value="Kinase-like_dom_sf"/>
</dbReference>
<keyword evidence="3" id="KW-1185">Reference proteome</keyword>
<evidence type="ECO:0000313" key="3">
    <source>
        <dbReference type="Proteomes" id="UP000001514"/>
    </source>
</evidence>
<reference evidence="2 3" key="1">
    <citation type="journal article" date="2011" name="Science">
        <title>The Selaginella genome identifies genetic changes associated with the evolution of vascular plants.</title>
        <authorList>
            <person name="Banks J.A."/>
            <person name="Nishiyama T."/>
            <person name="Hasebe M."/>
            <person name="Bowman J.L."/>
            <person name="Gribskov M."/>
            <person name="dePamphilis C."/>
            <person name="Albert V.A."/>
            <person name="Aono N."/>
            <person name="Aoyama T."/>
            <person name="Ambrose B.A."/>
            <person name="Ashton N.W."/>
            <person name="Axtell M.J."/>
            <person name="Barker E."/>
            <person name="Barker M.S."/>
            <person name="Bennetzen J.L."/>
            <person name="Bonawitz N.D."/>
            <person name="Chapple C."/>
            <person name="Cheng C."/>
            <person name="Correa L.G."/>
            <person name="Dacre M."/>
            <person name="DeBarry J."/>
            <person name="Dreyer I."/>
            <person name="Elias M."/>
            <person name="Engstrom E.M."/>
            <person name="Estelle M."/>
            <person name="Feng L."/>
            <person name="Finet C."/>
            <person name="Floyd S.K."/>
            <person name="Frommer W.B."/>
            <person name="Fujita T."/>
            <person name="Gramzow L."/>
            <person name="Gutensohn M."/>
            <person name="Harholt J."/>
            <person name="Hattori M."/>
            <person name="Heyl A."/>
            <person name="Hirai T."/>
            <person name="Hiwatashi Y."/>
            <person name="Ishikawa M."/>
            <person name="Iwata M."/>
            <person name="Karol K.G."/>
            <person name="Koehler B."/>
            <person name="Kolukisaoglu U."/>
            <person name="Kubo M."/>
            <person name="Kurata T."/>
            <person name="Lalonde S."/>
            <person name="Li K."/>
            <person name="Li Y."/>
            <person name="Litt A."/>
            <person name="Lyons E."/>
            <person name="Manning G."/>
            <person name="Maruyama T."/>
            <person name="Michael T.P."/>
            <person name="Mikami K."/>
            <person name="Miyazaki S."/>
            <person name="Morinaga S."/>
            <person name="Murata T."/>
            <person name="Mueller-Roeber B."/>
            <person name="Nelson D.R."/>
            <person name="Obara M."/>
            <person name="Oguri Y."/>
            <person name="Olmstead R.G."/>
            <person name="Onodera N."/>
            <person name="Petersen B.L."/>
            <person name="Pils B."/>
            <person name="Prigge M."/>
            <person name="Rensing S.A."/>
            <person name="Riano-Pachon D.M."/>
            <person name="Roberts A.W."/>
            <person name="Sato Y."/>
            <person name="Scheller H.V."/>
            <person name="Schulz B."/>
            <person name="Schulz C."/>
            <person name="Shakirov E.V."/>
            <person name="Shibagaki N."/>
            <person name="Shinohara N."/>
            <person name="Shippen D.E."/>
            <person name="Soerensen I."/>
            <person name="Sotooka R."/>
            <person name="Sugimoto N."/>
            <person name="Sugita M."/>
            <person name="Sumikawa N."/>
            <person name="Tanurdzic M."/>
            <person name="Theissen G."/>
            <person name="Ulvskov P."/>
            <person name="Wakazuki S."/>
            <person name="Weng J.K."/>
            <person name="Willats W.W."/>
            <person name="Wipf D."/>
            <person name="Wolf P.G."/>
            <person name="Yang L."/>
            <person name="Zimmer A.D."/>
            <person name="Zhu Q."/>
            <person name="Mitros T."/>
            <person name="Hellsten U."/>
            <person name="Loque D."/>
            <person name="Otillar R."/>
            <person name="Salamov A."/>
            <person name="Schmutz J."/>
            <person name="Shapiro H."/>
            <person name="Lindquist E."/>
            <person name="Lucas S."/>
            <person name="Rokhsar D."/>
            <person name="Grigoriev I.V."/>
        </authorList>
    </citation>
    <scope>NUCLEOTIDE SEQUENCE [LARGE SCALE GENOMIC DNA]</scope>
</reference>
<dbReference type="AlphaFoldDB" id="D8R4V1"/>
<dbReference type="HOGENOM" id="CLU_006533_6_1_1"/>
<dbReference type="Gramene" id="EFJ32376">
    <property type="protein sequence ID" value="EFJ32376"/>
    <property type="gene ID" value="SELMODRAFT_144094"/>
</dbReference>
<dbReference type="PANTHER" id="PTHR45890">
    <property type="entry name" value="AARF DOMAIN CONTAINING KINASE 2 (PREDICTED)"/>
    <property type="match status" value="1"/>
</dbReference>
<dbReference type="OMA" id="FAHEPRI"/>
<dbReference type="Gene3D" id="1.10.510.10">
    <property type="entry name" value="Transferase(Phosphotransferase) domain 1"/>
    <property type="match status" value="1"/>
</dbReference>
<dbReference type="Pfam" id="PF03109">
    <property type="entry name" value="ABC1"/>
    <property type="match status" value="1"/>
</dbReference>
<sequence length="413" mass="47449">MFAADKPDSRLRAAWLYVLLRTLEYAGPAFIKWGQWAATRPDMFPADICQQLSKLHSQAPAHTFYETRKIIEKAFHLPLDRLFEEFSEKPIASGSIAQVHKAVLRTKGQKPLVVAVKVRHPRVSTVIQRDFVIMNWLARMSTKFSSLEHLQLDKTVQQFATFMTKQVDLTLEAAHLMRFIYNFRQWRNVSFPRPIYPLVHPEVLVETFEEGRSIQDFIDEGPRTKLHSQLARLGSSLLLKMLLSDNFIHGDLHPGNMFVKLGKKVPQLILLDVGMTAELSQRNRYILLELFKALSDKDGARVARCALEFSEDQTCTNPEAFVGDVDNTFKQYLSVRGTSKMGDYIAELFEQVRRYRVNLDGEVCTVMVTVVILEGWQRKLDMSLDIMRMVKELLFKAEWTASFEYVMGAIAAP</sequence>
<dbReference type="KEGG" id="smo:SELMODRAFT_144094"/>
<dbReference type="CDD" id="cd13971">
    <property type="entry name" value="ADCK2-like"/>
    <property type="match status" value="1"/>
</dbReference>
<gene>
    <name evidence="2" type="ORF">SELMODRAFT_144094</name>
</gene>
<dbReference type="InterPro" id="IPR052402">
    <property type="entry name" value="ADCK_kinase"/>
</dbReference>
<evidence type="ECO:0000259" key="1">
    <source>
        <dbReference type="Pfam" id="PF03109"/>
    </source>
</evidence>
<dbReference type="InParanoid" id="D8R4V1"/>
<name>D8R4V1_SELML</name>